<protein>
    <submittedName>
        <fullName evidence="1">Uncharacterized protein</fullName>
    </submittedName>
</protein>
<dbReference type="HOGENOM" id="CLU_2400412_0_0_1"/>
<evidence type="ECO:0000313" key="2">
    <source>
        <dbReference type="Proteomes" id="UP000001055"/>
    </source>
</evidence>
<dbReference type="EMBL" id="CH445331">
    <property type="protein sequence ID" value="EAT87443.1"/>
    <property type="molecule type" value="Genomic_DNA"/>
</dbReference>
<gene>
    <name evidence="1" type="ORF">SNOG_05052</name>
</gene>
<dbReference type="GeneID" id="5972339"/>
<dbReference type="RefSeq" id="XP_001795464.1">
    <property type="nucleotide sequence ID" value="XM_001795412.1"/>
</dbReference>
<accession>Q0UT62</accession>
<dbReference type="Proteomes" id="UP000001055">
    <property type="component" value="Unassembled WGS sequence"/>
</dbReference>
<dbReference type="KEGG" id="pno:SNOG_05052"/>
<evidence type="ECO:0000313" key="1">
    <source>
        <dbReference type="EMBL" id="EAT87443.1"/>
    </source>
</evidence>
<organism evidence="1 2">
    <name type="scientific">Phaeosphaeria nodorum (strain SN15 / ATCC MYA-4574 / FGSC 10173)</name>
    <name type="common">Glume blotch fungus</name>
    <name type="synonym">Parastagonospora nodorum</name>
    <dbReference type="NCBI Taxonomy" id="321614"/>
    <lineage>
        <taxon>Eukaryota</taxon>
        <taxon>Fungi</taxon>
        <taxon>Dikarya</taxon>
        <taxon>Ascomycota</taxon>
        <taxon>Pezizomycotina</taxon>
        <taxon>Dothideomycetes</taxon>
        <taxon>Pleosporomycetidae</taxon>
        <taxon>Pleosporales</taxon>
        <taxon>Pleosporineae</taxon>
        <taxon>Phaeosphaeriaceae</taxon>
        <taxon>Parastagonospora</taxon>
    </lineage>
</organism>
<dbReference type="AlphaFoldDB" id="Q0UT62"/>
<reference evidence="2" key="1">
    <citation type="journal article" date="2007" name="Plant Cell">
        <title>Dothideomycete-plant interactions illuminated by genome sequencing and EST analysis of the wheat pathogen Stagonospora nodorum.</title>
        <authorList>
            <person name="Hane J.K."/>
            <person name="Lowe R.G."/>
            <person name="Solomon P.S."/>
            <person name="Tan K.C."/>
            <person name="Schoch C.L."/>
            <person name="Spatafora J.W."/>
            <person name="Crous P.W."/>
            <person name="Kodira C."/>
            <person name="Birren B.W."/>
            <person name="Galagan J.E."/>
            <person name="Torriani S.F."/>
            <person name="McDonald B.A."/>
            <person name="Oliver R.P."/>
        </authorList>
    </citation>
    <scope>NUCLEOTIDE SEQUENCE [LARGE SCALE GENOMIC DNA]</scope>
    <source>
        <strain evidence="2">SN15 / ATCC MYA-4574 / FGSC 10173</strain>
    </source>
</reference>
<proteinExistence type="predicted"/>
<sequence length="93" mass="11108">MNFCGLSRLLRVKERYELDYLKIQKRRALRYSRMILLQIQTLSHTISLPRYWKSPYTPSTTLLRTMYERRYTANEISVVTFDVALGASEDTIR</sequence>
<name>Q0UT62_PHANO</name>
<dbReference type="InParanoid" id="Q0UT62"/>